<accession>A0A0L0VGJ2</accession>
<dbReference type="STRING" id="1165861.A0A0L0VGJ2"/>
<protein>
    <submittedName>
        <fullName evidence="3">Uncharacterized protein</fullName>
    </submittedName>
</protein>
<dbReference type="Pfam" id="PF00012">
    <property type="entry name" value="HSP70"/>
    <property type="match status" value="1"/>
</dbReference>
<keyword evidence="2" id="KW-0067">ATP-binding</keyword>
<dbReference type="Proteomes" id="UP000054564">
    <property type="component" value="Unassembled WGS sequence"/>
</dbReference>
<evidence type="ECO:0000313" key="3">
    <source>
        <dbReference type="EMBL" id="KNE98341.1"/>
    </source>
</evidence>
<dbReference type="GO" id="GO:0005524">
    <property type="term" value="F:ATP binding"/>
    <property type="evidence" value="ECO:0007669"/>
    <property type="project" value="UniProtKB-KW"/>
</dbReference>
<dbReference type="PRINTS" id="PR00301">
    <property type="entry name" value="HEATSHOCK70"/>
</dbReference>
<evidence type="ECO:0000313" key="4">
    <source>
        <dbReference type="Proteomes" id="UP000054564"/>
    </source>
</evidence>
<evidence type="ECO:0000256" key="2">
    <source>
        <dbReference type="ARBA" id="ARBA00022840"/>
    </source>
</evidence>
<gene>
    <name evidence="3" type="ORF">PSTG_08417</name>
</gene>
<dbReference type="OrthoDB" id="3196168at2759"/>
<proteinExistence type="predicted"/>
<organism evidence="3 4">
    <name type="scientific">Puccinia striiformis f. sp. tritici PST-78</name>
    <dbReference type="NCBI Taxonomy" id="1165861"/>
    <lineage>
        <taxon>Eukaryota</taxon>
        <taxon>Fungi</taxon>
        <taxon>Dikarya</taxon>
        <taxon>Basidiomycota</taxon>
        <taxon>Pucciniomycotina</taxon>
        <taxon>Pucciniomycetes</taxon>
        <taxon>Pucciniales</taxon>
        <taxon>Pucciniaceae</taxon>
        <taxon>Puccinia</taxon>
    </lineage>
</organism>
<evidence type="ECO:0000256" key="1">
    <source>
        <dbReference type="ARBA" id="ARBA00022741"/>
    </source>
</evidence>
<dbReference type="AlphaFoldDB" id="A0A0L0VGJ2"/>
<keyword evidence="4" id="KW-1185">Reference proteome</keyword>
<keyword evidence="1" id="KW-0547">Nucleotide-binding</keyword>
<dbReference type="InterPro" id="IPR013126">
    <property type="entry name" value="Hsp_70_fam"/>
</dbReference>
<sequence>MRFANRQKLALSHIPRLTKPASDFFNGKKHMPMNPDEAVPHRKVRTILYVDTSGNLRDLILLNVAPLSMGIETASCSLHVTSG</sequence>
<reference evidence="4" key="1">
    <citation type="submission" date="2014-03" db="EMBL/GenBank/DDBJ databases">
        <title>The Genome Sequence of Puccinia striiformis f. sp. tritici PST-78.</title>
        <authorList>
            <consortium name="The Broad Institute Genome Sequencing Platform"/>
            <person name="Cuomo C."/>
            <person name="Hulbert S."/>
            <person name="Chen X."/>
            <person name="Walker B."/>
            <person name="Young S.K."/>
            <person name="Zeng Q."/>
            <person name="Gargeya S."/>
            <person name="Fitzgerald M."/>
            <person name="Haas B."/>
            <person name="Abouelleil A."/>
            <person name="Alvarado L."/>
            <person name="Arachchi H.M."/>
            <person name="Berlin A.M."/>
            <person name="Chapman S.B."/>
            <person name="Goldberg J."/>
            <person name="Griggs A."/>
            <person name="Gujja S."/>
            <person name="Hansen M."/>
            <person name="Howarth C."/>
            <person name="Imamovic A."/>
            <person name="Larimer J."/>
            <person name="McCowan C."/>
            <person name="Montmayeur A."/>
            <person name="Murphy C."/>
            <person name="Neiman D."/>
            <person name="Pearson M."/>
            <person name="Priest M."/>
            <person name="Roberts A."/>
            <person name="Saif S."/>
            <person name="Shea T."/>
            <person name="Sisk P."/>
            <person name="Sykes S."/>
            <person name="Wortman J."/>
            <person name="Nusbaum C."/>
            <person name="Birren B."/>
        </authorList>
    </citation>
    <scope>NUCLEOTIDE SEQUENCE [LARGE SCALE GENOMIC DNA]</scope>
    <source>
        <strain evidence="4">race PST-78</strain>
    </source>
</reference>
<comment type="caution">
    <text evidence="3">The sequence shown here is derived from an EMBL/GenBank/DDBJ whole genome shotgun (WGS) entry which is preliminary data.</text>
</comment>
<dbReference type="GO" id="GO:0140662">
    <property type="term" value="F:ATP-dependent protein folding chaperone"/>
    <property type="evidence" value="ECO:0007669"/>
    <property type="project" value="InterPro"/>
</dbReference>
<name>A0A0L0VGJ2_9BASI</name>
<dbReference type="EMBL" id="AJIL01000058">
    <property type="protein sequence ID" value="KNE98341.1"/>
    <property type="molecule type" value="Genomic_DNA"/>
</dbReference>